<evidence type="ECO:0000256" key="2">
    <source>
        <dbReference type="SAM" id="Phobius"/>
    </source>
</evidence>
<evidence type="ECO:0000256" key="1">
    <source>
        <dbReference type="SAM" id="MobiDB-lite"/>
    </source>
</evidence>
<proteinExistence type="predicted"/>
<dbReference type="Gene3D" id="3.40.630.30">
    <property type="match status" value="1"/>
</dbReference>
<dbReference type="InterPro" id="IPR016181">
    <property type="entry name" value="Acyl_CoA_acyltransferase"/>
</dbReference>
<dbReference type="AlphaFoldDB" id="A0A6A6V4V8"/>
<dbReference type="PANTHER" id="PTHR39614:SF2">
    <property type="entry name" value="INTEGRAL MEMBRANE PROTEIN"/>
    <property type="match status" value="1"/>
</dbReference>
<reference evidence="4" key="1">
    <citation type="journal article" date="2020" name="Stud. Mycol.">
        <title>101 Dothideomycetes genomes: a test case for predicting lifestyles and emergence of pathogens.</title>
        <authorList>
            <person name="Haridas S."/>
            <person name="Albert R."/>
            <person name="Binder M."/>
            <person name="Bloem J."/>
            <person name="Labutti K."/>
            <person name="Salamov A."/>
            <person name="Andreopoulos B."/>
            <person name="Baker S."/>
            <person name="Barry K."/>
            <person name="Bills G."/>
            <person name="Bluhm B."/>
            <person name="Cannon C."/>
            <person name="Castanera R."/>
            <person name="Culley D."/>
            <person name="Daum C."/>
            <person name="Ezra D."/>
            <person name="Gonzalez J."/>
            <person name="Henrissat B."/>
            <person name="Kuo A."/>
            <person name="Liang C."/>
            <person name="Lipzen A."/>
            <person name="Lutzoni F."/>
            <person name="Magnuson J."/>
            <person name="Mondo S."/>
            <person name="Nolan M."/>
            <person name="Ohm R."/>
            <person name="Pangilinan J."/>
            <person name="Park H.-J."/>
            <person name="Ramirez L."/>
            <person name="Alfaro M."/>
            <person name="Sun H."/>
            <person name="Tritt A."/>
            <person name="Yoshinaga Y."/>
            <person name="Zwiers L.-H."/>
            <person name="Turgeon B."/>
            <person name="Goodwin S."/>
            <person name="Spatafora J."/>
            <person name="Crous P."/>
            <person name="Grigoriev I."/>
        </authorList>
    </citation>
    <scope>NUCLEOTIDE SEQUENCE</scope>
    <source>
        <strain evidence="4">CBS 119925</strain>
    </source>
</reference>
<accession>A0A6A6V4V8</accession>
<evidence type="ECO:0000259" key="3">
    <source>
        <dbReference type="PROSITE" id="PS51186"/>
    </source>
</evidence>
<keyword evidence="2" id="KW-1133">Transmembrane helix</keyword>
<dbReference type="EMBL" id="MU006586">
    <property type="protein sequence ID" value="KAF2744789.1"/>
    <property type="molecule type" value="Genomic_DNA"/>
</dbReference>
<dbReference type="SUPFAM" id="SSF55729">
    <property type="entry name" value="Acyl-CoA N-acyltransferases (Nat)"/>
    <property type="match status" value="1"/>
</dbReference>
<dbReference type="InterPro" id="IPR049326">
    <property type="entry name" value="Rhodopsin_dom_fungi"/>
</dbReference>
<feature type="transmembrane region" description="Helical" evidence="2">
    <location>
        <begin position="65"/>
        <end position="84"/>
    </location>
</feature>
<feature type="region of interest" description="Disordered" evidence="1">
    <location>
        <begin position="311"/>
        <end position="330"/>
    </location>
</feature>
<dbReference type="PANTHER" id="PTHR39614">
    <property type="entry name" value="INTEGRAL MEMBRANE PROTEIN"/>
    <property type="match status" value="1"/>
</dbReference>
<keyword evidence="5" id="KW-1185">Reference proteome</keyword>
<dbReference type="OrthoDB" id="2744543at2759"/>
<feature type="transmembrane region" description="Helical" evidence="2">
    <location>
        <begin position="31"/>
        <end position="53"/>
    </location>
</feature>
<sequence length="615" mass="68273">MAMIAAEPSFLPWDTSVGNRFAHYSAVDHSATVWIATALTLTYVVGILLIRIFIKWRVFGWDDSLVVISTLFACVQCIAVLNALNGGLGKVTGSVQDLHLIGNLVFVSRALLVVAHHFAKLSVLSLLRRLFVRDHTNTARLCNITIGFTALSGAVSVLVSTVRCPSSKFFVDHCNHQIERWVVVTALDVTTEGLILTLPCYMVWQVQMRLQTKLRVIAAFGFRSGAIALSAAHLNMWTSYSRGRPSPFDIVPTFIMQQALLAASLISATIPNLKAFLESLSASWGEAGFGSAYTTRAVGNGTFEMSNMGLHAPTTSGSRTDHDYPVKGRPSFKTQVTTLRRVTDGRSSLESHESQDRIIRKETAWTVERNFFTMDIAQDADAPKDVRATPGRYNLRKARFTDLSSIARVWHRAFFDDEIIGDIMHPHREQYPEHVYWFHLRGIRERFWDWRHQFMVVVTTNGQNQEVVVGAADWRRLGEKGACRELSRLDPRNVIAPALHAYHNTIEHFFPNRAADASRSSFLDAAVAASEVYWTGERAECWDLHVCGVDPEYQGKGVGRMLAEWGVKEAEKEGSGTCAGVLCGEKNRGFYGKAGFVVQVGGKQGEGGGIALFTK</sequence>
<evidence type="ECO:0000313" key="4">
    <source>
        <dbReference type="EMBL" id="KAF2744789.1"/>
    </source>
</evidence>
<organism evidence="4 5">
    <name type="scientific">Sporormia fimetaria CBS 119925</name>
    <dbReference type="NCBI Taxonomy" id="1340428"/>
    <lineage>
        <taxon>Eukaryota</taxon>
        <taxon>Fungi</taxon>
        <taxon>Dikarya</taxon>
        <taxon>Ascomycota</taxon>
        <taxon>Pezizomycotina</taxon>
        <taxon>Dothideomycetes</taxon>
        <taxon>Pleosporomycetidae</taxon>
        <taxon>Pleosporales</taxon>
        <taxon>Sporormiaceae</taxon>
        <taxon>Sporormia</taxon>
    </lineage>
</organism>
<feature type="transmembrane region" description="Helical" evidence="2">
    <location>
        <begin position="104"/>
        <end position="127"/>
    </location>
</feature>
<dbReference type="Pfam" id="PF00583">
    <property type="entry name" value="Acetyltransf_1"/>
    <property type="match status" value="1"/>
</dbReference>
<feature type="transmembrane region" description="Helical" evidence="2">
    <location>
        <begin position="216"/>
        <end position="234"/>
    </location>
</feature>
<evidence type="ECO:0000313" key="5">
    <source>
        <dbReference type="Proteomes" id="UP000799440"/>
    </source>
</evidence>
<name>A0A6A6V4V8_9PLEO</name>
<feature type="domain" description="N-acetyltransferase" evidence="3">
    <location>
        <begin position="472"/>
        <end position="615"/>
    </location>
</feature>
<dbReference type="PROSITE" id="PS51186">
    <property type="entry name" value="GNAT"/>
    <property type="match status" value="1"/>
</dbReference>
<dbReference type="GO" id="GO:0016747">
    <property type="term" value="F:acyltransferase activity, transferring groups other than amino-acyl groups"/>
    <property type="evidence" value="ECO:0007669"/>
    <property type="project" value="InterPro"/>
</dbReference>
<feature type="transmembrane region" description="Helical" evidence="2">
    <location>
        <begin position="139"/>
        <end position="161"/>
    </location>
</feature>
<feature type="transmembrane region" description="Helical" evidence="2">
    <location>
        <begin position="181"/>
        <end position="204"/>
    </location>
</feature>
<dbReference type="Proteomes" id="UP000799440">
    <property type="component" value="Unassembled WGS sequence"/>
</dbReference>
<keyword evidence="2" id="KW-0812">Transmembrane</keyword>
<dbReference type="Pfam" id="PF20684">
    <property type="entry name" value="Fung_rhodopsin"/>
    <property type="match status" value="1"/>
</dbReference>
<protein>
    <recommendedName>
        <fullName evidence="3">N-acetyltransferase domain-containing protein</fullName>
    </recommendedName>
</protein>
<dbReference type="InterPro" id="IPR000182">
    <property type="entry name" value="GNAT_dom"/>
</dbReference>
<keyword evidence="2" id="KW-0472">Membrane</keyword>
<dbReference type="CDD" id="cd04301">
    <property type="entry name" value="NAT_SF"/>
    <property type="match status" value="1"/>
</dbReference>
<gene>
    <name evidence="4" type="ORF">M011DRAFT_528121</name>
</gene>